<proteinExistence type="predicted"/>
<evidence type="ECO:0000313" key="1">
    <source>
        <dbReference type="EMBL" id="MEQ2246948.1"/>
    </source>
</evidence>
<name>A0ABV0UNY4_9TELE</name>
<protein>
    <submittedName>
        <fullName evidence="1">Uncharacterized protein</fullName>
    </submittedName>
</protein>
<dbReference type="Proteomes" id="UP001482620">
    <property type="component" value="Unassembled WGS sequence"/>
</dbReference>
<gene>
    <name evidence="1" type="ORF">ILYODFUR_004352</name>
</gene>
<dbReference type="EMBL" id="JAHRIQ010081335">
    <property type="protein sequence ID" value="MEQ2246948.1"/>
    <property type="molecule type" value="Genomic_DNA"/>
</dbReference>
<accession>A0ABV0UNY4</accession>
<organism evidence="1 2">
    <name type="scientific">Ilyodon furcidens</name>
    <name type="common">goldbreast splitfin</name>
    <dbReference type="NCBI Taxonomy" id="33524"/>
    <lineage>
        <taxon>Eukaryota</taxon>
        <taxon>Metazoa</taxon>
        <taxon>Chordata</taxon>
        <taxon>Craniata</taxon>
        <taxon>Vertebrata</taxon>
        <taxon>Euteleostomi</taxon>
        <taxon>Actinopterygii</taxon>
        <taxon>Neopterygii</taxon>
        <taxon>Teleostei</taxon>
        <taxon>Neoteleostei</taxon>
        <taxon>Acanthomorphata</taxon>
        <taxon>Ovalentaria</taxon>
        <taxon>Atherinomorphae</taxon>
        <taxon>Cyprinodontiformes</taxon>
        <taxon>Goodeidae</taxon>
        <taxon>Ilyodon</taxon>
    </lineage>
</organism>
<evidence type="ECO:0000313" key="2">
    <source>
        <dbReference type="Proteomes" id="UP001482620"/>
    </source>
</evidence>
<sequence>MWMQRQILVHTRTGSGHFHSFALRNGNKSHWQDVSYSETYPKRLAAVIDVKELTTFPCPHIITAVGATRSE</sequence>
<reference evidence="1 2" key="1">
    <citation type="submission" date="2021-06" db="EMBL/GenBank/DDBJ databases">
        <authorList>
            <person name="Palmer J.M."/>
        </authorList>
    </citation>
    <scope>NUCLEOTIDE SEQUENCE [LARGE SCALE GENOMIC DNA]</scope>
    <source>
        <strain evidence="2">if_2019</strain>
        <tissue evidence="1">Muscle</tissue>
    </source>
</reference>
<keyword evidence="2" id="KW-1185">Reference proteome</keyword>
<comment type="caution">
    <text evidence="1">The sequence shown here is derived from an EMBL/GenBank/DDBJ whole genome shotgun (WGS) entry which is preliminary data.</text>
</comment>